<dbReference type="Gene3D" id="3.40.50.300">
    <property type="entry name" value="P-loop containing nucleotide triphosphate hydrolases"/>
    <property type="match status" value="1"/>
</dbReference>
<dbReference type="PROSITE" id="PS50893">
    <property type="entry name" value="ABC_TRANSPORTER_2"/>
    <property type="match status" value="1"/>
</dbReference>
<evidence type="ECO:0000256" key="1">
    <source>
        <dbReference type="ARBA" id="ARBA00022448"/>
    </source>
</evidence>
<evidence type="ECO:0000256" key="2">
    <source>
        <dbReference type="ARBA" id="ARBA00022741"/>
    </source>
</evidence>
<evidence type="ECO:0000313" key="7">
    <source>
        <dbReference type="Proteomes" id="UP000027590"/>
    </source>
</evidence>
<dbReference type="SMART" id="SM00382">
    <property type="entry name" value="AAA"/>
    <property type="match status" value="1"/>
</dbReference>
<dbReference type="InterPro" id="IPR027417">
    <property type="entry name" value="P-loop_NTPase"/>
</dbReference>
<keyword evidence="3 6" id="KW-0067">ATP-binding</keyword>
<evidence type="ECO:0000256" key="4">
    <source>
        <dbReference type="SAM" id="MobiDB-lite"/>
    </source>
</evidence>
<name>A0A7U7J0R7_9PROT</name>
<dbReference type="PANTHER" id="PTHR43023:SF3">
    <property type="entry name" value="PROTEIN TRIGALACTOSYLDIACYLGLYCEROL 3, CHLOROPLASTIC"/>
    <property type="match status" value="1"/>
</dbReference>
<keyword evidence="2" id="KW-0547">Nucleotide-binding</keyword>
<proteinExistence type="predicted"/>
<feature type="domain" description="ABC transporter" evidence="5">
    <location>
        <begin position="19"/>
        <end position="259"/>
    </location>
</feature>
<dbReference type="GO" id="GO:0016887">
    <property type="term" value="F:ATP hydrolysis activity"/>
    <property type="evidence" value="ECO:0007669"/>
    <property type="project" value="InterPro"/>
</dbReference>
<keyword evidence="1" id="KW-0813">Transport</keyword>
<reference evidence="6 7" key="2">
    <citation type="journal article" date="2014" name="PLoS ONE">
        <title>Evolution of mitochondria reconstructed from the energy metabolism of living bacteria.</title>
        <authorList>
            <person name="Degli Esposti M."/>
            <person name="Chouaia B."/>
            <person name="Comandatore F."/>
            <person name="Crotti E."/>
            <person name="Sassera D."/>
            <person name="Lievens P.M."/>
            <person name="Daffonchio D."/>
            <person name="Bandi C."/>
        </authorList>
    </citation>
    <scope>NUCLEOTIDE SEQUENCE [LARGE SCALE GENOMIC DNA]</scope>
    <source>
        <strain evidence="7">AM169</strain>
    </source>
</reference>
<evidence type="ECO:0000256" key="3">
    <source>
        <dbReference type="ARBA" id="ARBA00022840"/>
    </source>
</evidence>
<sequence>MMTSSSSSRTAAPSGQPRLRIRGLRKSFGDRTILNGIDLDVPAGKSTVIIGGSGNGKSLLLRCILGLIEPDEGTIEIDGENIIGASRSRRGTLLKRIGMLFQNAALFDSMSVMDNVLFGLTAKSHGRRRDRATQEKEALRLLEQVGLGPHVAPLNPAELSGGMQKRVGLARALAGQPDILFFDEPTTGLDPIMSAVIDGLISSCVTQRGATALTITHDMTSVTRIGDHAAMLYGGKIIWQGPANTLMHSGNPIVDQFTHGRLDGPIPTSGMTANPAEKR</sequence>
<feature type="region of interest" description="Disordered" evidence="4">
    <location>
        <begin position="260"/>
        <end position="279"/>
    </location>
</feature>
<dbReference type="SUPFAM" id="SSF52540">
    <property type="entry name" value="P-loop containing nucleoside triphosphate hydrolases"/>
    <property type="match status" value="1"/>
</dbReference>
<dbReference type="PROSITE" id="PS00211">
    <property type="entry name" value="ABC_TRANSPORTER_1"/>
    <property type="match status" value="1"/>
</dbReference>
<evidence type="ECO:0000259" key="5">
    <source>
        <dbReference type="PROSITE" id="PS50893"/>
    </source>
</evidence>
<dbReference type="Proteomes" id="UP000027590">
    <property type="component" value="Unassembled WGS sequence"/>
</dbReference>
<dbReference type="AlphaFoldDB" id="A0A7U7J0R7"/>
<comment type="caution">
    <text evidence="6">The sequence shown here is derived from an EMBL/GenBank/DDBJ whole genome shotgun (WGS) entry which is preliminary data.</text>
</comment>
<dbReference type="InterPro" id="IPR003593">
    <property type="entry name" value="AAA+_ATPase"/>
</dbReference>
<dbReference type="PANTHER" id="PTHR43023">
    <property type="entry name" value="PROTEIN TRIGALACTOSYLDIACYLGLYCEROL 3, CHLOROPLASTIC"/>
    <property type="match status" value="1"/>
</dbReference>
<gene>
    <name evidence="6" type="ORF">SACS_0599</name>
</gene>
<dbReference type="InterPro" id="IPR017871">
    <property type="entry name" value="ABC_transporter-like_CS"/>
</dbReference>
<reference evidence="6 7" key="1">
    <citation type="journal article" date="2014" name="Genome Biol. Evol.">
        <title>Acetic acid bacteria genomes reveal functional traits for adaptation to life in insect guts.</title>
        <authorList>
            <person name="Chouaia B."/>
            <person name="Gaiarsa S."/>
            <person name="Crotti E."/>
            <person name="Comandatore F."/>
            <person name="Degli Esposti M."/>
            <person name="Ricci I."/>
            <person name="Alma A."/>
            <person name="Favia G."/>
            <person name="Bandi C."/>
            <person name="Daffonchio D."/>
        </authorList>
    </citation>
    <scope>NUCLEOTIDE SEQUENCE [LARGE SCALE GENOMIC DNA]</scope>
    <source>
        <strain evidence="7">AM169</strain>
    </source>
</reference>
<dbReference type="InterPro" id="IPR003439">
    <property type="entry name" value="ABC_transporter-like_ATP-bd"/>
</dbReference>
<dbReference type="Pfam" id="PF00005">
    <property type="entry name" value="ABC_tran"/>
    <property type="match status" value="1"/>
</dbReference>
<evidence type="ECO:0000313" key="6">
    <source>
        <dbReference type="EMBL" id="CDG33337.1"/>
    </source>
</evidence>
<accession>A0A7U7J0R7</accession>
<organism evidence="6 7">
    <name type="scientific">Parasaccharibacter apium</name>
    <dbReference type="NCBI Taxonomy" id="1510841"/>
    <lineage>
        <taxon>Bacteria</taxon>
        <taxon>Pseudomonadati</taxon>
        <taxon>Pseudomonadota</taxon>
        <taxon>Alphaproteobacteria</taxon>
        <taxon>Acetobacterales</taxon>
        <taxon>Acetobacteraceae</taxon>
        <taxon>Parasaccharibacter</taxon>
    </lineage>
</organism>
<dbReference type="EMBL" id="CBLY010000004">
    <property type="protein sequence ID" value="CDG33337.1"/>
    <property type="molecule type" value="Genomic_DNA"/>
</dbReference>
<dbReference type="GO" id="GO:0005524">
    <property type="term" value="F:ATP binding"/>
    <property type="evidence" value="ECO:0007669"/>
    <property type="project" value="UniProtKB-KW"/>
</dbReference>
<protein>
    <submittedName>
        <fullName evidence="6">Methionine ABC transporter ATP-binding protein</fullName>
    </submittedName>
</protein>